<accession>A0ABD1K753</accession>
<evidence type="ECO:0000256" key="10">
    <source>
        <dbReference type="ARBA" id="ARBA00047899"/>
    </source>
</evidence>
<dbReference type="FunFam" id="3.30.200.20:FF:000042">
    <property type="entry name" value="Aurora kinase A"/>
    <property type="match status" value="1"/>
</dbReference>
<evidence type="ECO:0000256" key="11">
    <source>
        <dbReference type="ARBA" id="ARBA00048679"/>
    </source>
</evidence>
<keyword evidence="17" id="KW-1185">Reference proteome</keyword>
<evidence type="ECO:0000259" key="15">
    <source>
        <dbReference type="PROSITE" id="PS50011"/>
    </source>
</evidence>
<dbReference type="SMART" id="SM00220">
    <property type="entry name" value="S_TKc"/>
    <property type="match status" value="1"/>
</dbReference>
<dbReference type="EMBL" id="JBHFQA010000008">
    <property type="protein sequence ID" value="KAL2094970.1"/>
    <property type="molecule type" value="Genomic_DNA"/>
</dbReference>
<comment type="subcellular location">
    <subcellularLocation>
        <location evidence="1">Cytoplasm</location>
        <location evidence="1">Cytoskeleton</location>
    </subcellularLocation>
</comment>
<feature type="region of interest" description="Disordered" evidence="14">
    <location>
        <begin position="921"/>
        <end position="952"/>
    </location>
</feature>
<dbReference type="GO" id="GO:0005856">
    <property type="term" value="C:cytoskeleton"/>
    <property type="evidence" value="ECO:0007669"/>
    <property type="project" value="UniProtKB-SubCell"/>
</dbReference>
<dbReference type="GO" id="GO:0004674">
    <property type="term" value="F:protein serine/threonine kinase activity"/>
    <property type="evidence" value="ECO:0007669"/>
    <property type="project" value="UniProtKB-KW"/>
</dbReference>
<dbReference type="SUPFAM" id="SSF56112">
    <property type="entry name" value="Protein kinase-like (PK-like)"/>
    <property type="match status" value="1"/>
</dbReference>
<reference evidence="16 17" key="1">
    <citation type="submission" date="2024-09" db="EMBL/GenBank/DDBJ databases">
        <title>A chromosome-level genome assembly of Gray's grenadier anchovy, Coilia grayii.</title>
        <authorList>
            <person name="Fu Z."/>
        </authorList>
    </citation>
    <scope>NUCLEOTIDE SEQUENCE [LARGE SCALE GENOMIC DNA]</scope>
    <source>
        <strain evidence="16">G4</strain>
        <tissue evidence="16">Muscle</tissue>
    </source>
</reference>
<dbReference type="Gene3D" id="1.25.10.10">
    <property type="entry name" value="Leucine-rich Repeat Variant"/>
    <property type="match status" value="2"/>
</dbReference>
<dbReference type="PROSITE" id="PS00108">
    <property type="entry name" value="PROTEIN_KINASE_ST"/>
    <property type="match status" value="1"/>
</dbReference>
<dbReference type="GO" id="GO:0005524">
    <property type="term" value="F:ATP binding"/>
    <property type="evidence" value="ECO:0007669"/>
    <property type="project" value="UniProtKB-UniRule"/>
</dbReference>
<dbReference type="InterPro" id="IPR011989">
    <property type="entry name" value="ARM-like"/>
</dbReference>
<evidence type="ECO:0000256" key="5">
    <source>
        <dbReference type="ARBA" id="ARBA00022679"/>
    </source>
</evidence>
<feature type="region of interest" description="Disordered" evidence="14">
    <location>
        <begin position="389"/>
        <end position="409"/>
    </location>
</feature>
<comment type="caution">
    <text evidence="16">The sequence shown here is derived from an EMBL/GenBank/DDBJ whole genome shotgun (WGS) entry which is preliminary data.</text>
</comment>
<evidence type="ECO:0000256" key="7">
    <source>
        <dbReference type="ARBA" id="ARBA00022777"/>
    </source>
</evidence>
<keyword evidence="5" id="KW-0808">Transferase</keyword>
<dbReference type="EC" id="2.7.11.1" evidence="2"/>
<evidence type="ECO:0000256" key="1">
    <source>
        <dbReference type="ARBA" id="ARBA00004245"/>
    </source>
</evidence>
<dbReference type="Gene3D" id="1.10.510.10">
    <property type="entry name" value="Transferase(Phosphotransferase) domain 1"/>
    <property type="match status" value="1"/>
</dbReference>
<dbReference type="PANTHER" id="PTHR22983">
    <property type="entry name" value="PROTEIN KINASE RELATED"/>
    <property type="match status" value="1"/>
</dbReference>
<evidence type="ECO:0000256" key="4">
    <source>
        <dbReference type="ARBA" id="ARBA00022527"/>
    </source>
</evidence>
<keyword evidence="3" id="KW-0963">Cytoplasm</keyword>
<feature type="region of interest" description="Disordered" evidence="14">
    <location>
        <begin position="267"/>
        <end position="355"/>
    </location>
</feature>
<evidence type="ECO:0000256" key="6">
    <source>
        <dbReference type="ARBA" id="ARBA00022741"/>
    </source>
</evidence>
<dbReference type="InterPro" id="IPR017441">
    <property type="entry name" value="Protein_kinase_ATP_BS"/>
</dbReference>
<dbReference type="InterPro" id="IPR000719">
    <property type="entry name" value="Prot_kinase_dom"/>
</dbReference>
<dbReference type="FunFam" id="1.10.510.10:FF:000292">
    <property type="entry name" value="Serine/threonine-protein kinase 36"/>
    <property type="match status" value="1"/>
</dbReference>
<feature type="region of interest" description="Disordered" evidence="14">
    <location>
        <begin position="1089"/>
        <end position="1138"/>
    </location>
</feature>
<proteinExistence type="predicted"/>
<feature type="region of interest" description="Disordered" evidence="14">
    <location>
        <begin position="809"/>
        <end position="857"/>
    </location>
</feature>
<feature type="compositionally biased region" description="Basic and acidic residues" evidence="14">
    <location>
        <begin position="840"/>
        <end position="855"/>
    </location>
</feature>
<keyword evidence="9" id="KW-0206">Cytoskeleton</keyword>
<comment type="catalytic activity">
    <reaction evidence="10">
        <text>L-threonyl-[protein] + ATP = O-phospho-L-threonyl-[protein] + ADP + H(+)</text>
        <dbReference type="Rhea" id="RHEA:46608"/>
        <dbReference type="Rhea" id="RHEA-COMP:11060"/>
        <dbReference type="Rhea" id="RHEA-COMP:11605"/>
        <dbReference type="ChEBI" id="CHEBI:15378"/>
        <dbReference type="ChEBI" id="CHEBI:30013"/>
        <dbReference type="ChEBI" id="CHEBI:30616"/>
        <dbReference type="ChEBI" id="CHEBI:61977"/>
        <dbReference type="ChEBI" id="CHEBI:456216"/>
        <dbReference type="EC" id="2.7.11.1"/>
    </reaction>
</comment>
<feature type="binding site" evidence="13">
    <location>
        <position position="33"/>
    </location>
    <ligand>
        <name>ATP</name>
        <dbReference type="ChEBI" id="CHEBI:30616"/>
    </ligand>
</feature>
<dbReference type="SUPFAM" id="SSF48371">
    <property type="entry name" value="ARM repeat"/>
    <property type="match status" value="1"/>
</dbReference>
<feature type="compositionally biased region" description="Polar residues" evidence="14">
    <location>
        <begin position="339"/>
        <end position="355"/>
    </location>
</feature>
<dbReference type="InterPro" id="IPR011009">
    <property type="entry name" value="Kinase-like_dom_sf"/>
</dbReference>
<dbReference type="Pfam" id="PF00069">
    <property type="entry name" value="Pkinase"/>
    <property type="match status" value="1"/>
</dbReference>
<evidence type="ECO:0000256" key="12">
    <source>
        <dbReference type="ARBA" id="ARBA00075375"/>
    </source>
</evidence>
<evidence type="ECO:0000256" key="8">
    <source>
        <dbReference type="ARBA" id="ARBA00022840"/>
    </source>
</evidence>
<evidence type="ECO:0000313" key="16">
    <source>
        <dbReference type="EMBL" id="KAL2094970.1"/>
    </source>
</evidence>
<keyword evidence="6 13" id="KW-0547">Nucleotide-binding</keyword>
<dbReference type="PANTHER" id="PTHR22983:SF6">
    <property type="entry name" value="SERINE_THREONINE-PROTEIN KINASE 36"/>
    <property type="match status" value="1"/>
</dbReference>
<feature type="compositionally biased region" description="Polar residues" evidence="14">
    <location>
        <begin position="267"/>
        <end position="288"/>
    </location>
</feature>
<protein>
    <recommendedName>
        <fullName evidence="2">non-specific serine/threonine protein kinase</fullName>
        <ecNumber evidence="2">2.7.11.1</ecNumber>
    </recommendedName>
    <alternativeName>
        <fullName evidence="12">Fused homolog</fullName>
    </alternativeName>
</protein>
<dbReference type="GO" id="GO:0005737">
    <property type="term" value="C:cytoplasm"/>
    <property type="evidence" value="ECO:0007669"/>
    <property type="project" value="UniProtKB-ARBA"/>
</dbReference>
<dbReference type="PROSITE" id="PS00107">
    <property type="entry name" value="PROTEIN_KINASE_ATP"/>
    <property type="match status" value="1"/>
</dbReference>
<evidence type="ECO:0000256" key="13">
    <source>
        <dbReference type="PROSITE-ProRule" id="PRU10141"/>
    </source>
</evidence>
<feature type="domain" description="Protein kinase" evidence="15">
    <location>
        <begin position="4"/>
        <end position="254"/>
    </location>
</feature>
<sequence length="1238" mass="134352">MELYHVLEMIGEGSFGRVYKGRRKYSGQAVALKFIPKVGRSEKELRSLKREIDIMRGLKHPNIVLLLDSFETDREVVVVTEYAEGELFQILEDDGSLPESQVRQIACQLVSALYYLHSHRILHRDMKPQNILLGKGGVVKLCDFGFARTMSVSTLVLTSIKGTPLYMSPELVEEKPYDHTADLWSLGCILYELHTGVPPFYTNSIFQLVQMIVKDPVKWPDSMSPGCTNFLQGLLTKDPQRRLSWPDLLQHPFVADGVLVLKDEGSSSPLTVTPSPDVQAQKQLQTAEKTAPPAGESRLVRKAREQRDKERRGRQDQMGTSKMVPPNQTRSKTAPAGKTPSSDNPSMACSQTQPNCTRVIRVRSAPSKGQISQDYEREFPSVDVGPRQVLKRSGSRQSNLGSVRMDSEDIDSDEEWQKFAQVSDWTSQALVDTNILARLKGKLLASKEKLLDGMLEGASQIREPLQVLRNVLTCDPEKASQVCQKVGLPHFLFDLIEDVLGNMVVLQQPWSGAVLGDLMSVLLVYWDRQPEWEVTHRRLEDLSKLFLSVLLRPSPHPLVPLAASVLTLFTHHGVHVEIGTDALAAMLKQSLTDPREFYYPLPPNWGLCDGLLSLLLYAVSEGEADSLSWLVDAGVWRHLWVKNGTLLEKPPKTDLVSLSGLHVLLSLAVLAFSKEPYSCVPLLSDSSASCVSTLSHLLSTHCAQRIGSGGAWGDTDASSLPATSCHLLCFPFALQLSPETMADILQSYHSAGVVKGLVQVIQSLSPSLLELPLALLCRLSLCDPQRAVPSFISAAWDRGLFTLRDHAGQEGRTERNHHHHHQRPVGGTELRSARNTLPTDRSEGQPEDSKARGDVGNHQAQYRPLQAIGRTGNHMWEGNTSLKGSKEQLKDSLDQHSAHLEEIMDSLECADLLCERRGQLKRPQGPFRDGPRQSGAVIDQPGGLGAGAQPAEPAPVRTASALLSLLLEDASLSGCAAEFISLLSQVARSSVRPSLLLVPLEPQLLRGALRHPEDSVRAAACSLLGNLDPLVVAGTSKGDANGCCLGWSALPVLLQDLVGCLGDPSPSVRKRACRAVGTWLGLIALAAPGEGKPGARSEQPKPKRGNAAGGGPAKGRGGGERRGSVGTCAGDRSAQRGQDGCGGWTEVALGAAGPLVALLRDPDALTRQHSCAALANAAGIRGGRAALLQADAKRLLQHVARTDSQHAVQRAAATALCVFDQQDGQQQARGCGAQRVNT</sequence>
<keyword evidence="8 13" id="KW-0067">ATP-binding</keyword>
<dbReference type="CDD" id="cd14002">
    <property type="entry name" value="STKc_STK36"/>
    <property type="match status" value="1"/>
</dbReference>
<keyword evidence="7" id="KW-0418">Kinase</keyword>
<comment type="catalytic activity">
    <reaction evidence="11">
        <text>L-seryl-[protein] + ATP = O-phospho-L-seryl-[protein] + ADP + H(+)</text>
        <dbReference type="Rhea" id="RHEA:17989"/>
        <dbReference type="Rhea" id="RHEA-COMP:9863"/>
        <dbReference type="Rhea" id="RHEA-COMP:11604"/>
        <dbReference type="ChEBI" id="CHEBI:15378"/>
        <dbReference type="ChEBI" id="CHEBI:29999"/>
        <dbReference type="ChEBI" id="CHEBI:30616"/>
        <dbReference type="ChEBI" id="CHEBI:83421"/>
        <dbReference type="ChEBI" id="CHEBI:456216"/>
        <dbReference type="EC" id="2.7.11.1"/>
    </reaction>
</comment>
<dbReference type="Proteomes" id="UP001591681">
    <property type="component" value="Unassembled WGS sequence"/>
</dbReference>
<name>A0ABD1K753_9TELE</name>
<gene>
    <name evidence="16" type="ORF">ACEWY4_009689</name>
</gene>
<evidence type="ECO:0000256" key="9">
    <source>
        <dbReference type="ARBA" id="ARBA00023212"/>
    </source>
</evidence>
<feature type="compositionally biased region" description="Basic and acidic residues" evidence="14">
    <location>
        <begin position="298"/>
        <end position="315"/>
    </location>
</feature>
<dbReference type="AlphaFoldDB" id="A0ABD1K753"/>
<evidence type="ECO:0000256" key="14">
    <source>
        <dbReference type="SAM" id="MobiDB-lite"/>
    </source>
</evidence>
<organism evidence="16 17">
    <name type="scientific">Coilia grayii</name>
    <name type="common">Gray's grenadier anchovy</name>
    <dbReference type="NCBI Taxonomy" id="363190"/>
    <lineage>
        <taxon>Eukaryota</taxon>
        <taxon>Metazoa</taxon>
        <taxon>Chordata</taxon>
        <taxon>Craniata</taxon>
        <taxon>Vertebrata</taxon>
        <taxon>Euteleostomi</taxon>
        <taxon>Actinopterygii</taxon>
        <taxon>Neopterygii</taxon>
        <taxon>Teleostei</taxon>
        <taxon>Clupei</taxon>
        <taxon>Clupeiformes</taxon>
        <taxon>Clupeoidei</taxon>
        <taxon>Engraulidae</taxon>
        <taxon>Coilinae</taxon>
        <taxon>Coilia</taxon>
    </lineage>
</organism>
<keyword evidence="4" id="KW-0723">Serine/threonine-protein kinase</keyword>
<evidence type="ECO:0000313" key="17">
    <source>
        <dbReference type="Proteomes" id="UP001591681"/>
    </source>
</evidence>
<dbReference type="InterPro" id="IPR016024">
    <property type="entry name" value="ARM-type_fold"/>
</dbReference>
<evidence type="ECO:0000256" key="3">
    <source>
        <dbReference type="ARBA" id="ARBA00022490"/>
    </source>
</evidence>
<feature type="compositionally biased region" description="Gly residues" evidence="14">
    <location>
        <begin position="1107"/>
        <end position="1116"/>
    </location>
</feature>
<evidence type="ECO:0000256" key="2">
    <source>
        <dbReference type="ARBA" id="ARBA00012513"/>
    </source>
</evidence>
<dbReference type="InterPro" id="IPR008271">
    <property type="entry name" value="Ser/Thr_kinase_AS"/>
</dbReference>
<dbReference type="PROSITE" id="PS50011">
    <property type="entry name" value="PROTEIN_KINASE_DOM"/>
    <property type="match status" value="1"/>
</dbReference>